<organism evidence="6 7">
    <name type="scientific">Limosilactobacillus gastricus PS3</name>
    <dbReference type="NCBI Taxonomy" id="1144300"/>
    <lineage>
        <taxon>Bacteria</taxon>
        <taxon>Bacillati</taxon>
        <taxon>Bacillota</taxon>
        <taxon>Bacilli</taxon>
        <taxon>Lactobacillales</taxon>
        <taxon>Lactobacillaceae</taxon>
        <taxon>Limosilactobacillus</taxon>
    </lineage>
</organism>
<reference evidence="6 7" key="1">
    <citation type="journal article" date="2013" name="Genome Announc.">
        <title>Genome Sequence of Lactobacillus gastricus PS3, a Strain Isolated from Human Milk.</title>
        <authorList>
            <person name="Martin V."/>
            <person name="Cardenas N."/>
            <person name="Jimenez E."/>
            <person name="Maldonado A."/>
            <person name="Rodriguez J.M."/>
            <person name="Fernandez L."/>
        </authorList>
    </citation>
    <scope>NUCLEOTIDE SEQUENCE [LARGE SCALE GENOMIC DNA]</scope>
    <source>
        <strain evidence="6 7">PS3</strain>
    </source>
</reference>
<dbReference type="GO" id="GO:0030313">
    <property type="term" value="C:cell envelope"/>
    <property type="evidence" value="ECO:0007669"/>
    <property type="project" value="UniProtKB-SubCell"/>
</dbReference>
<dbReference type="AlphaFoldDB" id="H4GJ88"/>
<dbReference type="STRING" id="1144300.PS3_9009"/>
<dbReference type="CDD" id="cd06920">
    <property type="entry name" value="NEAT"/>
    <property type="match status" value="1"/>
</dbReference>
<dbReference type="SMART" id="SM00725">
    <property type="entry name" value="NEAT"/>
    <property type="match status" value="1"/>
</dbReference>
<comment type="caution">
    <text evidence="6">The sequence shown here is derived from an EMBL/GenBank/DDBJ whole genome shotgun (WGS) entry which is preliminary data.</text>
</comment>
<keyword evidence="4" id="KW-0812">Transmembrane</keyword>
<dbReference type="Proteomes" id="UP000004567">
    <property type="component" value="Unassembled WGS sequence"/>
</dbReference>
<dbReference type="InterPro" id="IPR006635">
    <property type="entry name" value="NEAT_dom"/>
</dbReference>
<feature type="region of interest" description="Disordered" evidence="3">
    <location>
        <begin position="149"/>
        <end position="172"/>
    </location>
</feature>
<evidence type="ECO:0000313" key="7">
    <source>
        <dbReference type="Proteomes" id="UP000004567"/>
    </source>
</evidence>
<evidence type="ECO:0000256" key="2">
    <source>
        <dbReference type="ARBA" id="ARBA00022729"/>
    </source>
</evidence>
<evidence type="ECO:0000259" key="5">
    <source>
        <dbReference type="PROSITE" id="PS50978"/>
    </source>
</evidence>
<evidence type="ECO:0000313" key="6">
    <source>
        <dbReference type="EMBL" id="EHS87043.1"/>
    </source>
</evidence>
<dbReference type="Pfam" id="PF05031">
    <property type="entry name" value="NEAT"/>
    <property type="match status" value="1"/>
</dbReference>
<sequence length="250" mass="27427">MRKNQGINYIWRWMLSGLMFCLSFIGLLSVAHADSINYQTFKYGTSTTSMADGYYVKPAQITVSGNKYVITMTIRTANDLTAWPVVVNSIDGQAPQNVSKTRSGSSYDYSYSFTESDLNKVISSNISINVPGVYTATHNISFKFDTSDLPSKSGGNSQTESTTAVGTNDPSLNTKLKKLTSQASSQSKAASKKESQLAVSISQQNLATAKQNRYNAALFYYVLVIGLVGLVILIGSVGYFIWRGKYHPRH</sequence>
<evidence type="ECO:0000256" key="4">
    <source>
        <dbReference type="SAM" id="Phobius"/>
    </source>
</evidence>
<dbReference type="RefSeq" id="WP_007122121.1">
    <property type="nucleotide sequence ID" value="NZ_AICN01000029.1"/>
</dbReference>
<comment type="subcellular location">
    <subcellularLocation>
        <location evidence="1">Cell envelope</location>
    </subcellularLocation>
</comment>
<keyword evidence="4" id="KW-0472">Membrane</keyword>
<gene>
    <name evidence="6" type="ORF">PS3_9009</name>
</gene>
<proteinExistence type="predicted"/>
<dbReference type="InterPro" id="IPR037250">
    <property type="entry name" value="NEAT_dom_sf"/>
</dbReference>
<dbReference type="Gene3D" id="2.60.40.1850">
    <property type="match status" value="1"/>
</dbReference>
<evidence type="ECO:0000256" key="3">
    <source>
        <dbReference type="SAM" id="MobiDB-lite"/>
    </source>
</evidence>
<accession>H4GJ88</accession>
<name>H4GJ88_9LACO</name>
<keyword evidence="2" id="KW-0732">Signal</keyword>
<keyword evidence="4" id="KW-1133">Transmembrane helix</keyword>
<feature type="transmembrane region" description="Helical" evidence="4">
    <location>
        <begin position="218"/>
        <end position="242"/>
    </location>
</feature>
<dbReference type="EMBL" id="AICN01000029">
    <property type="protein sequence ID" value="EHS87043.1"/>
    <property type="molecule type" value="Genomic_DNA"/>
</dbReference>
<evidence type="ECO:0000256" key="1">
    <source>
        <dbReference type="ARBA" id="ARBA00004196"/>
    </source>
</evidence>
<protein>
    <recommendedName>
        <fullName evidence="5">NEAT domain-containing protein</fullName>
    </recommendedName>
</protein>
<dbReference type="PATRIC" id="fig|1144300.3.peg.747"/>
<dbReference type="PROSITE" id="PS50978">
    <property type="entry name" value="NEAT"/>
    <property type="match status" value="1"/>
</dbReference>
<feature type="domain" description="NEAT" evidence="5">
    <location>
        <begin position="29"/>
        <end position="160"/>
    </location>
</feature>
<dbReference type="SUPFAM" id="SSF158911">
    <property type="entry name" value="NEAT domain-like"/>
    <property type="match status" value="1"/>
</dbReference>